<dbReference type="AlphaFoldDB" id="A0A1C7P7F1"/>
<dbReference type="OrthoDB" id="9796595at2"/>
<dbReference type="Pfam" id="PF08348">
    <property type="entry name" value="PAS_6"/>
    <property type="match status" value="1"/>
</dbReference>
<feature type="domain" description="YheO-like" evidence="1">
    <location>
        <begin position="5"/>
        <end position="107"/>
    </location>
</feature>
<sequence length="214" mass="23385">MSHPLTPFIPVCEAVATLFSPHVEAVLHDLESGLIFHIANAFSKRRPGDSSLNEAGLASTLDEDVIGPYGKSNWDGRRLKAITSVLRDADSKPIGLLCINHDIEAFAGVLDQLKSMIDIATPMPKTSALMAEDWREAVNSVIGEFLTTHRTSLAGLTGTEMDDLITLLEMRGVFAIRKAVPYVAGILKLSRATIYNRLGAIRQKQETTFQGEPR</sequence>
<reference evidence="3 4" key="1">
    <citation type="journal article" date="2016" name="Syst. Appl. Microbiol.">
        <title>Pararhizobium polonicum sp. nov. isolated from tumors on stone fruit rootstocks.</title>
        <authorList>
            <person name="Pulawska J."/>
            <person name="Kuzmanovic N."/>
            <person name="Willems A."/>
            <person name="Pothier J.F."/>
        </authorList>
    </citation>
    <scope>NUCLEOTIDE SEQUENCE [LARGE SCALE GENOMIC DNA]</scope>
    <source>
        <strain evidence="3 4">F5.1</strain>
    </source>
</reference>
<evidence type="ECO:0000313" key="4">
    <source>
        <dbReference type="Proteomes" id="UP000093111"/>
    </source>
</evidence>
<dbReference type="PATRIC" id="fig|1612624.7.peg.1138"/>
<dbReference type="Proteomes" id="UP000093111">
    <property type="component" value="Unassembled WGS sequence"/>
</dbReference>
<dbReference type="InterPro" id="IPR039445">
    <property type="entry name" value="DauR-like_HTH"/>
</dbReference>
<protein>
    <recommendedName>
        <fullName evidence="5">DNA-binding protein</fullName>
    </recommendedName>
</protein>
<gene>
    <name evidence="3" type="ORF">ADU59_05450</name>
</gene>
<dbReference type="EMBL" id="LGLV01000004">
    <property type="protein sequence ID" value="OBZ97127.1"/>
    <property type="molecule type" value="Genomic_DNA"/>
</dbReference>
<accession>A0A1C7P7F1</accession>
<name>A0A1C7P7F1_9HYPH</name>
<dbReference type="InterPro" id="IPR039446">
    <property type="entry name" value="DauR-like"/>
</dbReference>
<feature type="domain" description="Transcriptional regulator DauR-like HTH" evidence="2">
    <location>
        <begin position="138"/>
        <end position="198"/>
    </location>
</feature>
<dbReference type="PANTHER" id="PTHR35568:SF1">
    <property type="entry name" value="TRANSCRIPTIONAL REGULATOR DAUR"/>
    <property type="match status" value="1"/>
</dbReference>
<dbReference type="STRING" id="1612624.ADU59_05450"/>
<evidence type="ECO:0000259" key="2">
    <source>
        <dbReference type="Pfam" id="PF13309"/>
    </source>
</evidence>
<evidence type="ECO:0000259" key="1">
    <source>
        <dbReference type="Pfam" id="PF08348"/>
    </source>
</evidence>
<evidence type="ECO:0000313" key="3">
    <source>
        <dbReference type="EMBL" id="OBZ97127.1"/>
    </source>
</evidence>
<dbReference type="RefSeq" id="WP_068952387.1">
    <property type="nucleotide sequence ID" value="NZ_LGLV01000004.1"/>
</dbReference>
<evidence type="ECO:0008006" key="5">
    <source>
        <dbReference type="Google" id="ProtNLM"/>
    </source>
</evidence>
<dbReference type="Pfam" id="PF13309">
    <property type="entry name" value="HTH_22"/>
    <property type="match status" value="1"/>
</dbReference>
<proteinExistence type="predicted"/>
<dbReference type="InterPro" id="IPR013559">
    <property type="entry name" value="YheO"/>
</dbReference>
<dbReference type="PANTHER" id="PTHR35568">
    <property type="entry name" value="TRANSCRIPTIONAL REGULATOR DAUR"/>
    <property type="match status" value="1"/>
</dbReference>
<organism evidence="3 4">
    <name type="scientific">Pararhizobium polonicum</name>
    <dbReference type="NCBI Taxonomy" id="1612624"/>
    <lineage>
        <taxon>Bacteria</taxon>
        <taxon>Pseudomonadati</taxon>
        <taxon>Pseudomonadota</taxon>
        <taxon>Alphaproteobacteria</taxon>
        <taxon>Hyphomicrobiales</taxon>
        <taxon>Rhizobiaceae</taxon>
        <taxon>Rhizobium/Agrobacterium group</taxon>
        <taxon>Pararhizobium</taxon>
    </lineage>
</organism>
<keyword evidence="4" id="KW-1185">Reference proteome</keyword>
<comment type="caution">
    <text evidence="3">The sequence shown here is derived from an EMBL/GenBank/DDBJ whole genome shotgun (WGS) entry which is preliminary data.</text>
</comment>